<evidence type="ECO:0000259" key="2">
    <source>
        <dbReference type="SMART" id="SM00198"/>
    </source>
</evidence>
<protein>
    <submittedName>
        <fullName evidence="3">CAP domain-containing protein</fullName>
    </submittedName>
</protein>
<comment type="caution">
    <text evidence="3">The sequence shown here is derived from an EMBL/GenBank/DDBJ whole genome shotgun (WGS) entry which is preliminary data.</text>
</comment>
<keyword evidence="1" id="KW-0732">Signal</keyword>
<dbReference type="InterPro" id="IPR002413">
    <property type="entry name" value="V5_allergen-like"/>
</dbReference>
<name>A0A9P8UJA2_9PEZI</name>
<evidence type="ECO:0000313" key="3">
    <source>
        <dbReference type="EMBL" id="KAH6653151.1"/>
    </source>
</evidence>
<feature type="signal peptide" evidence="1">
    <location>
        <begin position="1"/>
        <end position="30"/>
    </location>
</feature>
<accession>A0A9P8UJA2</accession>
<keyword evidence="4" id="KW-1185">Reference proteome</keyword>
<dbReference type="Gene3D" id="3.40.33.10">
    <property type="entry name" value="CAP"/>
    <property type="match status" value="1"/>
</dbReference>
<proteinExistence type="predicted"/>
<dbReference type="Proteomes" id="UP000758603">
    <property type="component" value="Unassembled WGS sequence"/>
</dbReference>
<gene>
    <name evidence="3" type="ORF">BKA67DRAFT_659791</name>
</gene>
<sequence>MAQSNLGAIRLILTMLLPLFLLPSIFLVQGAVINVPDDVKRDVHELDARTWLTYDQWNAMNIQNNYRRGRNLRPLVWDTVLQRDAQNWAYHLAFIDQMVHSQNRGSEGENLAWISGGSNPLSISAQMWMDEDKDYWGQIIPNGNFEAYGHYTQAMWKSTTRIGMASARARSGRIYTVARYWQAGNIYGQRPY</sequence>
<dbReference type="Pfam" id="PF00188">
    <property type="entry name" value="CAP"/>
    <property type="match status" value="1"/>
</dbReference>
<dbReference type="GeneID" id="70136407"/>
<dbReference type="InterPro" id="IPR034113">
    <property type="entry name" value="SCP_GAPR1-like"/>
</dbReference>
<reference evidence="3" key="1">
    <citation type="journal article" date="2021" name="Nat. Commun.">
        <title>Genetic determinants of endophytism in the Arabidopsis root mycobiome.</title>
        <authorList>
            <person name="Mesny F."/>
            <person name="Miyauchi S."/>
            <person name="Thiergart T."/>
            <person name="Pickel B."/>
            <person name="Atanasova L."/>
            <person name="Karlsson M."/>
            <person name="Huettel B."/>
            <person name="Barry K.W."/>
            <person name="Haridas S."/>
            <person name="Chen C."/>
            <person name="Bauer D."/>
            <person name="Andreopoulos W."/>
            <person name="Pangilinan J."/>
            <person name="LaButti K."/>
            <person name="Riley R."/>
            <person name="Lipzen A."/>
            <person name="Clum A."/>
            <person name="Drula E."/>
            <person name="Henrissat B."/>
            <person name="Kohler A."/>
            <person name="Grigoriev I.V."/>
            <person name="Martin F.M."/>
            <person name="Hacquard S."/>
        </authorList>
    </citation>
    <scope>NUCLEOTIDE SEQUENCE</scope>
    <source>
        <strain evidence="3">MPI-SDFR-AT-0073</strain>
    </source>
</reference>
<organism evidence="3 4">
    <name type="scientific">Truncatella angustata</name>
    <dbReference type="NCBI Taxonomy" id="152316"/>
    <lineage>
        <taxon>Eukaryota</taxon>
        <taxon>Fungi</taxon>
        <taxon>Dikarya</taxon>
        <taxon>Ascomycota</taxon>
        <taxon>Pezizomycotina</taxon>
        <taxon>Sordariomycetes</taxon>
        <taxon>Xylariomycetidae</taxon>
        <taxon>Amphisphaeriales</taxon>
        <taxon>Sporocadaceae</taxon>
        <taxon>Truncatella</taxon>
    </lineage>
</organism>
<evidence type="ECO:0000313" key="4">
    <source>
        <dbReference type="Proteomes" id="UP000758603"/>
    </source>
</evidence>
<dbReference type="RefSeq" id="XP_045957428.1">
    <property type="nucleotide sequence ID" value="XM_046107516.1"/>
</dbReference>
<dbReference type="PRINTS" id="PR00837">
    <property type="entry name" value="V5TPXLIKE"/>
</dbReference>
<evidence type="ECO:0000256" key="1">
    <source>
        <dbReference type="SAM" id="SignalP"/>
    </source>
</evidence>
<dbReference type="InterPro" id="IPR001283">
    <property type="entry name" value="CRISP-related"/>
</dbReference>
<dbReference type="PANTHER" id="PTHR10334">
    <property type="entry name" value="CYSTEINE-RICH SECRETORY PROTEIN-RELATED"/>
    <property type="match status" value="1"/>
</dbReference>
<feature type="chain" id="PRO_5040229909" evidence="1">
    <location>
        <begin position="31"/>
        <end position="192"/>
    </location>
</feature>
<dbReference type="EMBL" id="JAGPXC010000005">
    <property type="protein sequence ID" value="KAH6653151.1"/>
    <property type="molecule type" value="Genomic_DNA"/>
</dbReference>
<dbReference type="SMART" id="SM00198">
    <property type="entry name" value="SCP"/>
    <property type="match status" value="1"/>
</dbReference>
<dbReference type="OrthoDB" id="43654at2759"/>
<dbReference type="InterPro" id="IPR035940">
    <property type="entry name" value="CAP_sf"/>
</dbReference>
<dbReference type="PRINTS" id="PR00838">
    <property type="entry name" value="V5ALLERGEN"/>
</dbReference>
<dbReference type="AlphaFoldDB" id="A0A9P8UJA2"/>
<dbReference type="CDD" id="cd05382">
    <property type="entry name" value="CAP_GAPR1-like"/>
    <property type="match status" value="1"/>
</dbReference>
<dbReference type="InterPro" id="IPR014044">
    <property type="entry name" value="CAP_dom"/>
</dbReference>
<feature type="domain" description="SCP" evidence="2">
    <location>
        <begin position="54"/>
        <end position="188"/>
    </location>
</feature>
<dbReference type="SUPFAM" id="SSF55797">
    <property type="entry name" value="PR-1-like"/>
    <property type="match status" value="1"/>
</dbReference>